<dbReference type="PANTHER" id="PTHR43095:SF2">
    <property type="entry name" value="GLUCONOKINASE"/>
    <property type="match status" value="1"/>
</dbReference>
<dbReference type="Pfam" id="PF02782">
    <property type="entry name" value="FGGY_C"/>
    <property type="match status" value="1"/>
</dbReference>
<evidence type="ECO:0000256" key="3">
    <source>
        <dbReference type="ARBA" id="ARBA00022777"/>
    </source>
</evidence>
<evidence type="ECO:0000256" key="2">
    <source>
        <dbReference type="ARBA" id="ARBA00022679"/>
    </source>
</evidence>
<dbReference type="GeneID" id="31773350"/>
<dbReference type="InterPro" id="IPR050406">
    <property type="entry name" value="FGGY_Carb_Kinase"/>
</dbReference>
<dbReference type="InterPro" id="IPR000577">
    <property type="entry name" value="Carb_kinase_FGGY"/>
</dbReference>
<organism evidence="6 7">
    <name type="scientific">Caldicellulosiruptor bescii</name>
    <name type="common">Anaerocellum thermophilum</name>
    <dbReference type="NCBI Taxonomy" id="31899"/>
    <lineage>
        <taxon>Bacteria</taxon>
        <taxon>Bacillati</taxon>
        <taxon>Bacillota</taxon>
        <taxon>Bacillota incertae sedis</taxon>
        <taxon>Caldicellulosiruptorales</taxon>
        <taxon>Caldicellulosiruptoraceae</taxon>
        <taxon>Caldicellulosiruptor</taxon>
    </lineage>
</organism>
<dbReference type="PROSITE" id="PS00933">
    <property type="entry name" value="FGGY_KINASES_1"/>
    <property type="match status" value="1"/>
</dbReference>
<dbReference type="Proteomes" id="UP000196803">
    <property type="component" value="Unassembled WGS sequence"/>
</dbReference>
<gene>
    <name evidence="6" type="ORF">SAMN05216240_1062</name>
</gene>
<evidence type="ECO:0000259" key="4">
    <source>
        <dbReference type="Pfam" id="PF00370"/>
    </source>
</evidence>
<dbReference type="InterPro" id="IPR018484">
    <property type="entry name" value="FGGY_N"/>
</dbReference>
<feature type="domain" description="Carbohydrate kinase FGGY N-terminal" evidence="4">
    <location>
        <begin position="4"/>
        <end position="245"/>
    </location>
</feature>
<dbReference type="PANTHER" id="PTHR43095">
    <property type="entry name" value="SUGAR KINASE"/>
    <property type="match status" value="1"/>
</dbReference>
<evidence type="ECO:0000256" key="1">
    <source>
        <dbReference type="ARBA" id="ARBA00009156"/>
    </source>
</evidence>
<dbReference type="GO" id="GO:0016301">
    <property type="term" value="F:kinase activity"/>
    <property type="evidence" value="ECO:0007669"/>
    <property type="project" value="UniProtKB-KW"/>
</dbReference>
<sequence length="505" mass="57088">MEGILTIDVGTSSLRIIIYDLQGEIKFKAQEEYSMEFYDSRVEQDPNTWKEALLKCFKKTKDFLKDNNLEIFSVSVTSQRASVIPVDERCEPLYKAIMWQDKRSVKQCEKIEKAIGKEVIYKKTGLRIDPYFSLPKMLWLKENVPEVFEKAYKLIGVQDYIVYQLTKKFVTDWTQASRLMIMNIKEFKWDEEILQETGISKSLLCELIPPGTVAGALSQDIAEISNLKTGTPVIIAGGDQQCAALALNVLEPGHAEVNTGTGSFIIAYSDNPVFDKEIRTLCSASAVAGKWICEAGMFTTGSIYRWFKEQFYSWAGEKAFEVMDKEIENVPVGANGVLILPHFEGSAAPYWNPFAKGVIFNLTLGTKRSEIARAILEGICLELMDNMKIIEENIGSIQNISVAGGMTTFDLFNQMQADAFNKRIVKYQNVEATSLGAAMSAAVCMGYYKTHREAFEHMAGKVEKIFEPNKENVYLYEKLLRRKNLLYHALNSYQVYSTFAESLKG</sequence>
<reference evidence="6 7" key="1">
    <citation type="submission" date="2017-05" db="EMBL/GenBank/DDBJ databases">
        <authorList>
            <person name="Varghese N."/>
            <person name="Submissions S."/>
        </authorList>
    </citation>
    <scope>NUCLEOTIDE SEQUENCE [LARGE SCALE GENOMIC DNA]</scope>
    <source>
        <strain evidence="6 7">MACB1020</strain>
    </source>
</reference>
<dbReference type="EMBL" id="FXXC01000001">
    <property type="protein sequence ID" value="SMR92535.1"/>
    <property type="molecule type" value="Genomic_DNA"/>
</dbReference>
<dbReference type="Pfam" id="PF00370">
    <property type="entry name" value="FGGY_N"/>
    <property type="match status" value="1"/>
</dbReference>
<accession>A0ABY1S770</accession>
<keyword evidence="7" id="KW-1185">Reference proteome</keyword>
<keyword evidence="2" id="KW-0808">Transferase</keyword>
<dbReference type="SUPFAM" id="SSF53067">
    <property type="entry name" value="Actin-like ATPase domain"/>
    <property type="match status" value="2"/>
</dbReference>
<dbReference type="InterPro" id="IPR018485">
    <property type="entry name" value="FGGY_C"/>
</dbReference>
<evidence type="ECO:0000259" key="5">
    <source>
        <dbReference type="Pfam" id="PF02782"/>
    </source>
</evidence>
<dbReference type="InterPro" id="IPR043129">
    <property type="entry name" value="ATPase_NBD"/>
</dbReference>
<comment type="similarity">
    <text evidence="1">Belongs to the FGGY kinase family.</text>
</comment>
<dbReference type="RefSeq" id="WP_015908368.1">
    <property type="nucleotide sequence ID" value="NZ_FUZJ01000001.1"/>
</dbReference>
<keyword evidence="3 6" id="KW-0418">Kinase</keyword>
<dbReference type="Gene3D" id="3.30.420.40">
    <property type="match status" value="2"/>
</dbReference>
<dbReference type="PIRSF" id="PIRSF000538">
    <property type="entry name" value="GlpK"/>
    <property type="match status" value="1"/>
</dbReference>
<evidence type="ECO:0000313" key="7">
    <source>
        <dbReference type="Proteomes" id="UP000196803"/>
    </source>
</evidence>
<name>A0ABY1S770_CALBS</name>
<protein>
    <submittedName>
        <fullName evidence="6">Glycerol kinase</fullName>
    </submittedName>
</protein>
<dbReference type="CDD" id="cd07779">
    <property type="entry name" value="ASKHA_NBD_FGGY_YgcE-like"/>
    <property type="match status" value="1"/>
</dbReference>
<dbReference type="InterPro" id="IPR018483">
    <property type="entry name" value="Carb_kinase_FGGY_CS"/>
</dbReference>
<feature type="domain" description="Carbohydrate kinase FGGY C-terminal" evidence="5">
    <location>
        <begin position="257"/>
        <end position="443"/>
    </location>
</feature>
<comment type="caution">
    <text evidence="6">The sequence shown here is derived from an EMBL/GenBank/DDBJ whole genome shotgun (WGS) entry which is preliminary data.</text>
</comment>
<evidence type="ECO:0000313" key="6">
    <source>
        <dbReference type="EMBL" id="SMR92535.1"/>
    </source>
</evidence>
<proteinExistence type="inferred from homology"/>